<evidence type="ECO:0000256" key="1">
    <source>
        <dbReference type="ARBA" id="ARBA00004141"/>
    </source>
</evidence>
<feature type="transmembrane region" description="Helical" evidence="6">
    <location>
        <begin position="96"/>
        <end position="122"/>
    </location>
</feature>
<evidence type="ECO:0000259" key="7">
    <source>
        <dbReference type="Pfam" id="PF20684"/>
    </source>
</evidence>
<keyword evidence="2 6" id="KW-0812">Transmembrane</keyword>
<feature type="transmembrane region" description="Helical" evidence="6">
    <location>
        <begin position="52"/>
        <end position="76"/>
    </location>
</feature>
<dbReference type="AlphaFoldDB" id="A0A8K0RLD5"/>
<feature type="transmembrane region" description="Helical" evidence="6">
    <location>
        <begin position="134"/>
        <end position="156"/>
    </location>
</feature>
<evidence type="ECO:0000256" key="3">
    <source>
        <dbReference type="ARBA" id="ARBA00022989"/>
    </source>
</evidence>
<comment type="subcellular location">
    <subcellularLocation>
        <location evidence="1">Membrane</location>
        <topology evidence="1">Multi-pass membrane protein</topology>
    </subcellularLocation>
</comment>
<keyword evidence="9" id="KW-1185">Reference proteome</keyword>
<dbReference type="PANTHER" id="PTHR33048:SF15">
    <property type="entry name" value="INTEGRAL MEMBRANE PROTEIN"/>
    <property type="match status" value="1"/>
</dbReference>
<sequence length="358" mass="39457">MALDANITSVEPTGVGHVLIALAIFFLILTSIIVALRCVIRLKHRMFGIDDGLMLFGWMLHVAFSAIAIRCVYSGLGTKDKDLNDFLQLESRKFLYFGQLTYSISLIPLKGSICVTLLRIAVSKVHRIIIWSTFALTVVATTAVVIGCLVSCRPIAANWGHDGKCAPYQLMAAFGYLMSCAAVVTDFVCAILPVFMLYKSQMKITTKISVGVVLGLAALASLCTIVRLPYLKYYTVQSNYLYNVTNIVLWSLVESGIGIIAGSLPSLRKLVSRRWHFNPSTGSTPTHITPYTGTNRVVITANTTAAGRRTREDEGVGEWEQLDDSASTKKIYVKVDLEMQTLERAQTQSQGSREDLVW</sequence>
<organism evidence="8 9">
    <name type="scientific">Fusarium tricinctum</name>
    <dbReference type="NCBI Taxonomy" id="61284"/>
    <lineage>
        <taxon>Eukaryota</taxon>
        <taxon>Fungi</taxon>
        <taxon>Dikarya</taxon>
        <taxon>Ascomycota</taxon>
        <taxon>Pezizomycotina</taxon>
        <taxon>Sordariomycetes</taxon>
        <taxon>Hypocreomycetidae</taxon>
        <taxon>Hypocreales</taxon>
        <taxon>Nectriaceae</taxon>
        <taxon>Fusarium</taxon>
        <taxon>Fusarium tricinctum species complex</taxon>
    </lineage>
</organism>
<feature type="domain" description="Rhodopsin" evidence="7">
    <location>
        <begin position="36"/>
        <end position="273"/>
    </location>
</feature>
<keyword evidence="4 6" id="KW-0472">Membrane</keyword>
<comment type="similarity">
    <text evidence="5">Belongs to the SAT4 family.</text>
</comment>
<dbReference type="PANTHER" id="PTHR33048">
    <property type="entry name" value="PTH11-LIKE INTEGRAL MEMBRANE PROTEIN (AFU_ORTHOLOGUE AFUA_5G11245)"/>
    <property type="match status" value="1"/>
</dbReference>
<dbReference type="InterPro" id="IPR052337">
    <property type="entry name" value="SAT4-like"/>
</dbReference>
<feature type="transmembrane region" description="Helical" evidence="6">
    <location>
        <begin position="176"/>
        <end position="198"/>
    </location>
</feature>
<evidence type="ECO:0000313" key="8">
    <source>
        <dbReference type="EMBL" id="KAH7233398.1"/>
    </source>
</evidence>
<evidence type="ECO:0000256" key="2">
    <source>
        <dbReference type="ARBA" id="ARBA00022692"/>
    </source>
</evidence>
<dbReference type="Proteomes" id="UP000813427">
    <property type="component" value="Unassembled WGS sequence"/>
</dbReference>
<evidence type="ECO:0000256" key="4">
    <source>
        <dbReference type="ARBA" id="ARBA00023136"/>
    </source>
</evidence>
<comment type="caution">
    <text evidence="8">The sequence shown here is derived from an EMBL/GenBank/DDBJ whole genome shotgun (WGS) entry which is preliminary data.</text>
</comment>
<gene>
    <name evidence="8" type="ORF">BKA59DRAFT_488072</name>
</gene>
<dbReference type="GO" id="GO:0016020">
    <property type="term" value="C:membrane"/>
    <property type="evidence" value="ECO:0007669"/>
    <property type="project" value="UniProtKB-SubCell"/>
</dbReference>
<reference evidence="8" key="1">
    <citation type="journal article" date="2021" name="Nat. Commun.">
        <title>Genetic determinants of endophytism in the Arabidopsis root mycobiome.</title>
        <authorList>
            <person name="Mesny F."/>
            <person name="Miyauchi S."/>
            <person name="Thiergart T."/>
            <person name="Pickel B."/>
            <person name="Atanasova L."/>
            <person name="Karlsson M."/>
            <person name="Huettel B."/>
            <person name="Barry K.W."/>
            <person name="Haridas S."/>
            <person name="Chen C."/>
            <person name="Bauer D."/>
            <person name="Andreopoulos W."/>
            <person name="Pangilinan J."/>
            <person name="LaButti K."/>
            <person name="Riley R."/>
            <person name="Lipzen A."/>
            <person name="Clum A."/>
            <person name="Drula E."/>
            <person name="Henrissat B."/>
            <person name="Kohler A."/>
            <person name="Grigoriev I.V."/>
            <person name="Martin F.M."/>
            <person name="Hacquard S."/>
        </authorList>
    </citation>
    <scope>NUCLEOTIDE SEQUENCE</scope>
    <source>
        <strain evidence="8">MPI-SDFR-AT-0068</strain>
    </source>
</reference>
<evidence type="ECO:0000256" key="5">
    <source>
        <dbReference type="ARBA" id="ARBA00038359"/>
    </source>
</evidence>
<keyword evidence="3 6" id="KW-1133">Transmembrane helix</keyword>
<accession>A0A8K0RLD5</accession>
<evidence type="ECO:0000313" key="9">
    <source>
        <dbReference type="Proteomes" id="UP000813427"/>
    </source>
</evidence>
<feature type="transmembrane region" description="Helical" evidence="6">
    <location>
        <begin position="210"/>
        <end position="228"/>
    </location>
</feature>
<dbReference type="OrthoDB" id="9976870at2759"/>
<evidence type="ECO:0000256" key="6">
    <source>
        <dbReference type="SAM" id="Phobius"/>
    </source>
</evidence>
<dbReference type="InterPro" id="IPR049326">
    <property type="entry name" value="Rhodopsin_dom_fungi"/>
</dbReference>
<feature type="transmembrane region" description="Helical" evidence="6">
    <location>
        <begin position="240"/>
        <end position="264"/>
    </location>
</feature>
<name>A0A8K0RLD5_9HYPO</name>
<dbReference type="Pfam" id="PF20684">
    <property type="entry name" value="Fung_rhodopsin"/>
    <property type="match status" value="1"/>
</dbReference>
<proteinExistence type="inferred from homology"/>
<feature type="transmembrane region" description="Helical" evidence="6">
    <location>
        <begin position="18"/>
        <end position="40"/>
    </location>
</feature>
<protein>
    <recommendedName>
        <fullName evidence="7">Rhodopsin domain-containing protein</fullName>
    </recommendedName>
</protein>
<dbReference type="EMBL" id="JAGPXF010000008">
    <property type="protein sequence ID" value="KAH7233398.1"/>
    <property type="molecule type" value="Genomic_DNA"/>
</dbReference>